<evidence type="ECO:0000313" key="2">
    <source>
        <dbReference type="Proteomes" id="UP000218934"/>
    </source>
</evidence>
<keyword evidence="1" id="KW-0378">Hydrolase</keyword>
<proteinExistence type="predicted"/>
<dbReference type="AlphaFoldDB" id="A0A2A4FW69"/>
<sequence length="287" mass="33833">MGMIVRFPKFDYSDFKFYWSHNMAFSQDRNATAIIPSPVEPWLIKLLQEAAPLLPPSHTWLRDDTQKFIAQESQHFRQHRIFNKLIAESGFPRLAEMEAELAADLEEFSRTKSLKWRLAYADGFETLGAVSGMLWFEKSDEMIGGLDNAAIRLWKWHMAEEFEHREVCFQYFKAIYCRGLIGRIINGYFYRLYGLIFAIRHLRGFSSRAVAYMRQVEMERMSDDEKRQLRADIKTFERFNRRVFLKPLLANLLPWYDPGKKPVPRGLFNYLKKFEKDGEWSAGAKAA</sequence>
<evidence type="ECO:0000313" key="1">
    <source>
        <dbReference type="EMBL" id="PCE41944.1"/>
    </source>
</evidence>
<gene>
    <name evidence="1" type="ORF">COO09_13055</name>
</gene>
<dbReference type="Proteomes" id="UP000218934">
    <property type="component" value="Unassembled WGS sequence"/>
</dbReference>
<name>A0A2A4FW69_9SPHN</name>
<dbReference type="Pfam" id="PF10118">
    <property type="entry name" value="Metal_hydrol"/>
    <property type="match status" value="1"/>
</dbReference>
<dbReference type="PANTHER" id="PTHR39456">
    <property type="entry name" value="METAL-DEPENDENT HYDROLASE"/>
    <property type="match status" value="1"/>
</dbReference>
<protein>
    <submittedName>
        <fullName evidence="1">Metal-dependent hydrolase</fullName>
    </submittedName>
</protein>
<dbReference type="RefSeq" id="WP_083215837.1">
    <property type="nucleotide sequence ID" value="NZ_CP023449.1"/>
</dbReference>
<comment type="caution">
    <text evidence="1">The sequence shown here is derived from an EMBL/GenBank/DDBJ whole genome shotgun (WGS) entry which is preliminary data.</text>
</comment>
<organism evidence="1 2">
    <name type="scientific">Rhizorhabdus dicambivorans</name>
    <dbReference type="NCBI Taxonomy" id="1850238"/>
    <lineage>
        <taxon>Bacteria</taxon>
        <taxon>Pseudomonadati</taxon>
        <taxon>Pseudomonadota</taxon>
        <taxon>Alphaproteobacteria</taxon>
        <taxon>Sphingomonadales</taxon>
        <taxon>Sphingomonadaceae</taxon>
        <taxon>Rhizorhabdus</taxon>
    </lineage>
</organism>
<dbReference type="GO" id="GO:0016787">
    <property type="term" value="F:hydrolase activity"/>
    <property type="evidence" value="ECO:0007669"/>
    <property type="project" value="UniProtKB-KW"/>
</dbReference>
<dbReference type="PANTHER" id="PTHR39456:SF1">
    <property type="entry name" value="METAL-DEPENDENT HYDROLASE"/>
    <property type="match status" value="1"/>
</dbReference>
<dbReference type="KEGG" id="rdi:CMV14_15300"/>
<accession>A0A2A4FW69</accession>
<keyword evidence="2" id="KW-1185">Reference proteome</keyword>
<dbReference type="OrthoDB" id="4760165at2"/>
<reference evidence="1 2" key="1">
    <citation type="submission" date="2017-09" db="EMBL/GenBank/DDBJ databases">
        <title>The Catabolism of 3,6-Dichlorosalicylic acid is Initiated by the Cytochrome P450 Monooxygenase DsmABC in Rhizorhabdus dicambivorans Ndbn-20.</title>
        <authorList>
            <person name="Na L."/>
        </authorList>
    </citation>
    <scope>NUCLEOTIDE SEQUENCE [LARGE SCALE GENOMIC DNA]</scope>
    <source>
        <strain evidence="1 2">Ndbn-20m</strain>
    </source>
</reference>
<dbReference type="EMBL" id="NWUF01000011">
    <property type="protein sequence ID" value="PCE41944.1"/>
    <property type="molecule type" value="Genomic_DNA"/>
</dbReference>
<dbReference type="InterPro" id="IPR016516">
    <property type="entry name" value="UCP07580"/>
</dbReference>